<reference evidence="3 4" key="1">
    <citation type="submission" date="2019-02" db="EMBL/GenBank/DDBJ databases">
        <title>Deep-cultivation of Planctomycetes and their phenomic and genomic characterization uncovers novel biology.</title>
        <authorList>
            <person name="Wiegand S."/>
            <person name="Jogler M."/>
            <person name="Boedeker C."/>
            <person name="Pinto D."/>
            <person name="Vollmers J."/>
            <person name="Rivas-Marin E."/>
            <person name="Kohn T."/>
            <person name="Peeters S.H."/>
            <person name="Heuer A."/>
            <person name="Rast P."/>
            <person name="Oberbeckmann S."/>
            <person name="Bunk B."/>
            <person name="Jeske O."/>
            <person name="Meyerdierks A."/>
            <person name="Storesund J.E."/>
            <person name="Kallscheuer N."/>
            <person name="Luecker S."/>
            <person name="Lage O.M."/>
            <person name="Pohl T."/>
            <person name="Merkel B.J."/>
            <person name="Hornburger P."/>
            <person name="Mueller R.-W."/>
            <person name="Bruemmer F."/>
            <person name="Labrenz M."/>
            <person name="Spormann A.M."/>
            <person name="Op Den Camp H."/>
            <person name="Overmann J."/>
            <person name="Amann R."/>
            <person name="Jetten M.S.M."/>
            <person name="Mascher T."/>
            <person name="Medema M.H."/>
            <person name="Devos D.P."/>
            <person name="Kaster A.-K."/>
            <person name="Ovreas L."/>
            <person name="Rohde M."/>
            <person name="Galperin M.Y."/>
            <person name="Jogler C."/>
        </authorList>
    </citation>
    <scope>NUCLEOTIDE SEQUENCE [LARGE SCALE GENOMIC DNA]</scope>
    <source>
        <strain evidence="3 4">KOR34</strain>
    </source>
</reference>
<protein>
    <submittedName>
        <fullName evidence="3">Outer membrane biogenesis protein BamB</fullName>
    </submittedName>
</protein>
<sequence length="1367" mass="146983">MPSGAIGATADETEDEVGFQDQHSLYYGVHLPRERVLARGLTIAKQLLEEQRYAESLPVLVRVLHSTEDAYPAGPSPESDEQLSLKAEAARIVARLPAEGQRAYRLEVQAQAERELSQAARSGPDALRLVVSRFPHTEASRLASWLLAQHAFEFGEFREAIVCLETLKWDGMPGDQRDQVDAQIELARQAAGDSTAQSTVEWNGEGSWLSGSREWLAAGGGPARNPLLDSPSPHLWAAWVSSAAGLPGWAASASVGQDDSPRASAVSPLVVGRWVVVRRHDGLAGVDRESGKLVWRRRLPSHASDTPASHQIRRMQGDAAYLKDVLESESRDAVSTRISSDGRLVFAVAAWAGAGDSRPRDAWRAYSGGAFAIDGGQQNQLVAVDALAEGKLRWRSSDVDGLDGVFFLDCPLVVGDRLFVLGEQDQAVCLLQLDPQTGEVRWRQTIATVESPVQQEAMRRMVGGSACYADGLVVCSTGAGLLAAVDPLQRTLRWVYRFPVEGGVQLGRSTPWGRRGSDRWPRDARRQWLWNQMLVADGKVLVGSPESRRLHCVDLQSGEADWSTGNSNPQLLCSADNGVVIVAREDAVAGVALDDGRTEWTTRLPAGAHPAGLGAWFRGGCLLPLSDGSAVLLRPEDGEVASTWRVGPEGVMGNLAFDGQSVYSQSFTGVARFNTNSTEEGSLRREAEIASVNGRDRDVLTGLIEGYRESGVGSEYAARLREVLARSGYTDVLDAAQPSELVPLFTDRPTPVSLRLARLDAAVKAADAAAVRREVAEFMNTPVGDQLLTLDASRAVAPALWFRAAVEATLDRDARDLLRNELSGDAGPDRMALLNAVFGRTGLADASRDAQQFTPDGRWALSQVRSETRPRADRVRRRSGGRVSSNPSEFQLPLLVAVGGARGPVSRLVASSSGQVSLMNALGEVTSQIELPRSSPERLQRLASEDAPVAGCWGRWLCVCTGDDVIAIDTASPDSGAVWSAKRSLLEVDAQGPPGQAARLRSVVQAAAQREVRLAGVAERGVTVAARDLVACLDPVGGHVLWVVSGIETEGRPTADAKYVYSSPTLRPGWRLDLADGRRAELPTPSGDQLAILGGRVAVLQRDSQSARLIVVDRSTGGTLLDQQYEAAVQHCYRGPLLTVVDRVGVDVFDLSAPEGVQQLLHDDLSLEADVVSVVAERVDNRLLVGVNHAAPHVHRAARIMPIDQNPVQSGPLFCYSLADGGRLWPSPVQVSGKALLARQPQLSPLALLAASVQERDATGRYDSVQLVAIDLASGRTVHRDSGPRNDRGRQYRIQLGQGPKPFYQISLDDHSVVLSAEPHPTPPGPPARAPVEQSEGGSLWNMGRAINKLLGEGLGEIATPEPEDDD</sequence>
<dbReference type="InterPro" id="IPR015943">
    <property type="entry name" value="WD40/YVTN_repeat-like_dom_sf"/>
</dbReference>
<gene>
    <name evidence="3" type="ORF">KOR34_04650</name>
</gene>
<keyword evidence="4" id="KW-1185">Reference proteome</keyword>
<dbReference type="SUPFAM" id="SSF50998">
    <property type="entry name" value="Quinoprotein alcohol dehydrogenase-like"/>
    <property type="match status" value="2"/>
</dbReference>
<dbReference type="EMBL" id="SIHJ01000001">
    <property type="protein sequence ID" value="TWT35572.1"/>
    <property type="molecule type" value="Genomic_DNA"/>
</dbReference>
<feature type="region of interest" description="Disordered" evidence="1">
    <location>
        <begin position="864"/>
        <end position="884"/>
    </location>
</feature>
<evidence type="ECO:0000313" key="4">
    <source>
        <dbReference type="Proteomes" id="UP000316714"/>
    </source>
</evidence>
<feature type="domain" description="Pyrrolo-quinoline quinone repeat" evidence="2">
    <location>
        <begin position="515"/>
        <end position="694"/>
    </location>
</feature>
<dbReference type="InterPro" id="IPR002372">
    <property type="entry name" value="PQQ_rpt_dom"/>
</dbReference>
<dbReference type="PANTHER" id="PTHR34512:SF30">
    <property type="entry name" value="OUTER MEMBRANE PROTEIN ASSEMBLY FACTOR BAMB"/>
    <property type="match status" value="1"/>
</dbReference>
<dbReference type="OrthoDB" id="242013at2"/>
<feature type="compositionally biased region" description="Pro residues" evidence="1">
    <location>
        <begin position="1320"/>
        <end position="1329"/>
    </location>
</feature>
<dbReference type="InterPro" id="IPR018391">
    <property type="entry name" value="PQQ_b-propeller_rpt"/>
</dbReference>
<evidence type="ECO:0000256" key="1">
    <source>
        <dbReference type="SAM" id="MobiDB-lite"/>
    </source>
</evidence>
<dbReference type="Proteomes" id="UP000316714">
    <property type="component" value="Unassembled WGS sequence"/>
</dbReference>
<proteinExistence type="predicted"/>
<feature type="region of interest" description="Disordered" evidence="1">
    <location>
        <begin position="1316"/>
        <end position="1336"/>
    </location>
</feature>
<organism evidence="3 4">
    <name type="scientific">Posidoniimonas corsicana</name>
    <dbReference type="NCBI Taxonomy" id="1938618"/>
    <lineage>
        <taxon>Bacteria</taxon>
        <taxon>Pseudomonadati</taxon>
        <taxon>Planctomycetota</taxon>
        <taxon>Planctomycetia</taxon>
        <taxon>Pirellulales</taxon>
        <taxon>Lacipirellulaceae</taxon>
        <taxon>Posidoniimonas</taxon>
    </lineage>
</organism>
<dbReference type="RefSeq" id="WP_146561850.1">
    <property type="nucleotide sequence ID" value="NZ_SIHJ01000001.1"/>
</dbReference>
<evidence type="ECO:0000313" key="3">
    <source>
        <dbReference type="EMBL" id="TWT35572.1"/>
    </source>
</evidence>
<dbReference type="InterPro" id="IPR011047">
    <property type="entry name" value="Quinoprotein_ADH-like_sf"/>
</dbReference>
<accession>A0A5C5VCZ9</accession>
<dbReference type="PANTHER" id="PTHR34512">
    <property type="entry name" value="CELL SURFACE PROTEIN"/>
    <property type="match status" value="1"/>
</dbReference>
<dbReference type="SMART" id="SM00564">
    <property type="entry name" value="PQQ"/>
    <property type="match status" value="5"/>
</dbReference>
<comment type="caution">
    <text evidence="3">The sequence shown here is derived from an EMBL/GenBank/DDBJ whole genome shotgun (WGS) entry which is preliminary data.</text>
</comment>
<dbReference type="Gene3D" id="2.130.10.10">
    <property type="entry name" value="YVTN repeat-like/Quinoprotein amine dehydrogenase"/>
    <property type="match status" value="1"/>
</dbReference>
<feature type="domain" description="Pyrrolo-quinoline quinone repeat" evidence="2">
    <location>
        <begin position="380"/>
        <end position="497"/>
    </location>
</feature>
<name>A0A5C5VCZ9_9BACT</name>
<dbReference type="Pfam" id="PF13360">
    <property type="entry name" value="PQQ_2"/>
    <property type="match status" value="2"/>
</dbReference>
<evidence type="ECO:0000259" key="2">
    <source>
        <dbReference type="Pfam" id="PF13360"/>
    </source>
</evidence>